<dbReference type="AlphaFoldDB" id="C1MJJ8"/>
<dbReference type="OMA" id="CAVNECE"/>
<dbReference type="OrthoDB" id="25131at2759"/>
<dbReference type="InterPro" id="IPR015943">
    <property type="entry name" value="WD40/YVTN_repeat-like_dom_sf"/>
</dbReference>
<feature type="compositionally biased region" description="Pro residues" evidence="4">
    <location>
        <begin position="61"/>
        <end position="71"/>
    </location>
</feature>
<proteinExistence type="predicted"/>
<dbReference type="GeneID" id="9681269"/>
<evidence type="ECO:0000256" key="4">
    <source>
        <dbReference type="SAM" id="MobiDB-lite"/>
    </source>
</evidence>
<dbReference type="Gene3D" id="2.130.10.10">
    <property type="entry name" value="YVTN repeat-like/Quinoprotein amine dehydrogenase"/>
    <property type="match status" value="1"/>
</dbReference>
<dbReference type="InterPro" id="IPR001680">
    <property type="entry name" value="WD40_rpt"/>
</dbReference>
<feature type="repeat" description="WD" evidence="3">
    <location>
        <begin position="139"/>
        <end position="177"/>
    </location>
</feature>
<dbReference type="STRING" id="564608.C1MJJ8"/>
<evidence type="ECO:0000256" key="2">
    <source>
        <dbReference type="ARBA" id="ARBA00022737"/>
    </source>
</evidence>
<feature type="region of interest" description="Disordered" evidence="4">
    <location>
        <begin position="43"/>
        <end position="77"/>
    </location>
</feature>
<gene>
    <name evidence="5" type="ORF">MICPUCDRAFT_54986</name>
</gene>
<dbReference type="PANTHER" id="PTHR22889:SF0">
    <property type="entry name" value="WD REPEAT-CONTAINING PROTEIN 89"/>
    <property type="match status" value="1"/>
</dbReference>
<name>C1MJJ8_MICPC</name>
<keyword evidence="1 3" id="KW-0853">WD repeat</keyword>
<reference evidence="5 6" key="1">
    <citation type="journal article" date="2009" name="Science">
        <title>Green evolution and dynamic adaptations revealed by genomes of the marine picoeukaryotes Micromonas.</title>
        <authorList>
            <person name="Worden A.Z."/>
            <person name="Lee J.H."/>
            <person name="Mock T."/>
            <person name="Rouze P."/>
            <person name="Simmons M.P."/>
            <person name="Aerts A.L."/>
            <person name="Allen A.E."/>
            <person name="Cuvelier M.L."/>
            <person name="Derelle E."/>
            <person name="Everett M.V."/>
            <person name="Foulon E."/>
            <person name="Grimwood J."/>
            <person name="Gundlach H."/>
            <person name="Henrissat B."/>
            <person name="Napoli C."/>
            <person name="McDonald S.M."/>
            <person name="Parker M.S."/>
            <person name="Rombauts S."/>
            <person name="Salamov A."/>
            <person name="Von Dassow P."/>
            <person name="Badger J.H."/>
            <person name="Coutinho P.M."/>
            <person name="Demir E."/>
            <person name="Dubchak I."/>
            <person name="Gentemann C."/>
            <person name="Eikrem W."/>
            <person name="Gready J.E."/>
            <person name="John U."/>
            <person name="Lanier W."/>
            <person name="Lindquist E.A."/>
            <person name="Lucas S."/>
            <person name="Mayer K.F."/>
            <person name="Moreau H."/>
            <person name="Not F."/>
            <person name="Otillar R."/>
            <person name="Panaud O."/>
            <person name="Pangilinan J."/>
            <person name="Paulsen I."/>
            <person name="Piegu B."/>
            <person name="Poliakov A."/>
            <person name="Robbens S."/>
            <person name="Schmutz J."/>
            <person name="Toulza E."/>
            <person name="Wyss T."/>
            <person name="Zelensky A."/>
            <person name="Zhou K."/>
            <person name="Armbrust E.V."/>
            <person name="Bhattacharya D."/>
            <person name="Goodenough U.W."/>
            <person name="Van de Peer Y."/>
            <person name="Grigoriev I.V."/>
        </authorList>
    </citation>
    <scope>NUCLEOTIDE SEQUENCE [LARGE SCALE GENOMIC DNA]</scope>
    <source>
        <strain evidence="5 6">CCMP1545</strain>
    </source>
</reference>
<keyword evidence="2" id="KW-0677">Repeat</keyword>
<protein>
    <submittedName>
        <fullName evidence="5">Predicted protein</fullName>
    </submittedName>
</protein>
<dbReference type="RefSeq" id="XP_003056224.1">
    <property type="nucleotide sequence ID" value="XM_003056178.1"/>
</dbReference>
<dbReference type="InterPro" id="IPR019775">
    <property type="entry name" value="WD40_repeat_CS"/>
</dbReference>
<organism evidence="6">
    <name type="scientific">Micromonas pusilla (strain CCMP1545)</name>
    <name type="common">Picoplanktonic green alga</name>
    <dbReference type="NCBI Taxonomy" id="564608"/>
    <lineage>
        <taxon>Eukaryota</taxon>
        <taxon>Viridiplantae</taxon>
        <taxon>Chlorophyta</taxon>
        <taxon>Mamiellophyceae</taxon>
        <taxon>Mamiellales</taxon>
        <taxon>Mamiellaceae</taxon>
        <taxon>Micromonas</taxon>
    </lineage>
</organism>
<dbReference type="InterPro" id="IPR039328">
    <property type="entry name" value="WDR89"/>
</dbReference>
<dbReference type="eggNOG" id="KOG1188">
    <property type="taxonomic scope" value="Eukaryota"/>
</dbReference>
<dbReference type="Proteomes" id="UP000001876">
    <property type="component" value="Unassembled WGS sequence"/>
</dbReference>
<dbReference type="SUPFAM" id="SSF50978">
    <property type="entry name" value="WD40 repeat-like"/>
    <property type="match status" value="1"/>
</dbReference>
<accession>C1MJJ8</accession>
<keyword evidence="6" id="KW-1185">Reference proteome</keyword>
<sequence length="468" mass="48755">MPSRLAPACTTVAAFGPSHDPCYVMALAPRSVRARLVRVPPHVPPTLRSARVDRSLAPTRLLPPPPSPLPRRSPDGAHLAASLSTNAVKIYARGDAPSGGDFGGGGGGGGHLGTARLYLHWSPYDRVGVVNALRAVTELSAHDGAVTDCAFPIPSEPWTVLTSSADATIRAWDLRQGGERPCASYVAPFATRATGGFATATAGGGAFDAIDFFLSRCDLTARDRRTREGLRAFEDAHSEDVTRVRFQPTRRNRLFTASVDGLACVFDVGGCPADVDDEDGLLCVMTTDCSIVELGFCGGREAAGSNDADSIAWVLTGNEDAWAFDAGADLETLGSTLAHVPNTRAAAFSAAAQGAFYLTPVPMRPRWRGASSDATASSSFSRGVDYLLGCFRVRPGEGEGDGASSVVVAAGTQDGAVGLFPIVPPRDGSGDVARCELAAPTRVLDGGHADIGAFYSSHTGPRTIPFAQ</sequence>
<evidence type="ECO:0000313" key="5">
    <source>
        <dbReference type="EMBL" id="EEH59600.1"/>
    </source>
</evidence>
<dbReference type="InterPro" id="IPR036322">
    <property type="entry name" value="WD40_repeat_dom_sf"/>
</dbReference>
<evidence type="ECO:0000313" key="6">
    <source>
        <dbReference type="Proteomes" id="UP000001876"/>
    </source>
</evidence>
<dbReference type="KEGG" id="mpp:MICPUCDRAFT_54986"/>
<dbReference type="Pfam" id="PF00400">
    <property type="entry name" value="WD40"/>
    <property type="match status" value="2"/>
</dbReference>
<dbReference type="PANTHER" id="PTHR22889">
    <property type="entry name" value="WD REPEAT-CONTAINING PROTEIN 89"/>
    <property type="match status" value="1"/>
</dbReference>
<evidence type="ECO:0000256" key="1">
    <source>
        <dbReference type="ARBA" id="ARBA00022574"/>
    </source>
</evidence>
<dbReference type="SMART" id="SM00320">
    <property type="entry name" value="WD40"/>
    <property type="match status" value="2"/>
</dbReference>
<dbReference type="PROSITE" id="PS50082">
    <property type="entry name" value="WD_REPEATS_2"/>
    <property type="match status" value="1"/>
</dbReference>
<dbReference type="EMBL" id="GG663736">
    <property type="protein sequence ID" value="EEH59600.1"/>
    <property type="molecule type" value="Genomic_DNA"/>
</dbReference>
<evidence type="ECO:0000256" key="3">
    <source>
        <dbReference type="PROSITE-ProRule" id="PRU00221"/>
    </source>
</evidence>
<dbReference type="PROSITE" id="PS00678">
    <property type="entry name" value="WD_REPEATS_1"/>
    <property type="match status" value="1"/>
</dbReference>